<evidence type="ECO:0000256" key="1">
    <source>
        <dbReference type="ARBA" id="ARBA00004370"/>
    </source>
</evidence>
<evidence type="ECO:0000313" key="12">
    <source>
        <dbReference type="Proteomes" id="UP000014760"/>
    </source>
</evidence>
<keyword evidence="7" id="KW-0325">Glycoprotein</keyword>
<reference evidence="12" key="1">
    <citation type="submission" date="2012-12" db="EMBL/GenBank/DDBJ databases">
        <authorList>
            <person name="Hellsten U."/>
            <person name="Grimwood J."/>
            <person name="Chapman J.A."/>
            <person name="Shapiro H."/>
            <person name="Aerts A."/>
            <person name="Otillar R.P."/>
            <person name="Terry A.Y."/>
            <person name="Boore J.L."/>
            <person name="Simakov O."/>
            <person name="Marletaz F."/>
            <person name="Cho S.-J."/>
            <person name="Edsinger-Gonzales E."/>
            <person name="Havlak P."/>
            <person name="Kuo D.-H."/>
            <person name="Larsson T."/>
            <person name="Lv J."/>
            <person name="Arendt D."/>
            <person name="Savage R."/>
            <person name="Osoegawa K."/>
            <person name="de Jong P."/>
            <person name="Lindberg D.R."/>
            <person name="Seaver E.C."/>
            <person name="Weisblat D.A."/>
            <person name="Putnam N.H."/>
            <person name="Grigoriev I.V."/>
            <person name="Rokhsar D.S."/>
        </authorList>
    </citation>
    <scope>NUCLEOTIDE SEQUENCE</scope>
    <source>
        <strain evidence="12">I ESC-2004</strain>
    </source>
</reference>
<evidence type="ECO:0000313" key="10">
    <source>
        <dbReference type="EMBL" id="ELU17736.1"/>
    </source>
</evidence>
<protein>
    <recommendedName>
        <fullName evidence="9">Sushi domain-containing protein</fullName>
    </recommendedName>
</protein>
<proteinExistence type="predicted"/>
<evidence type="ECO:0000256" key="2">
    <source>
        <dbReference type="ARBA" id="ARBA00022659"/>
    </source>
</evidence>
<keyword evidence="6 8" id="KW-1015">Disulfide bond</keyword>
<dbReference type="GO" id="GO:0016020">
    <property type="term" value="C:membrane"/>
    <property type="evidence" value="ECO:0007669"/>
    <property type="project" value="UniProtKB-SubCell"/>
</dbReference>
<reference evidence="11" key="3">
    <citation type="submission" date="2015-06" db="UniProtKB">
        <authorList>
            <consortium name="EnsemblMetazoa"/>
        </authorList>
    </citation>
    <scope>IDENTIFICATION</scope>
</reference>
<keyword evidence="12" id="KW-1185">Reference proteome</keyword>
<keyword evidence="5" id="KW-0472">Membrane</keyword>
<keyword evidence="3" id="KW-0732">Signal</keyword>
<dbReference type="PANTHER" id="PTHR46393">
    <property type="entry name" value="SUSHI DOMAIN-CONTAINING PROTEIN"/>
    <property type="match status" value="1"/>
</dbReference>
<comment type="caution">
    <text evidence="8">Lacks conserved residue(s) required for the propagation of feature annotation.</text>
</comment>
<dbReference type="EMBL" id="KB292361">
    <property type="protein sequence ID" value="ELU17736.1"/>
    <property type="molecule type" value="Genomic_DNA"/>
</dbReference>
<evidence type="ECO:0000313" key="11">
    <source>
        <dbReference type="EnsemblMetazoa" id="CapteP108886"/>
    </source>
</evidence>
<dbReference type="Pfam" id="PF00084">
    <property type="entry name" value="Sushi"/>
    <property type="match status" value="3"/>
</dbReference>
<evidence type="ECO:0000256" key="7">
    <source>
        <dbReference type="ARBA" id="ARBA00023180"/>
    </source>
</evidence>
<sequence length="239" mass="26527">HRYGDEIMYTCDPGYKLVGPTVRTCTHYQGTHGNFSSFKPHCVETSCDSPDYPMNGEIVGTDFTLNRIIHYSCSEGYRLRGSSQSTCLSNGKWSGNTRECDPVSCGDPGPPQNGAKDGSIFYFPHSVVFSCYAGYILQGASEVQCTEGGTWSAPPPACIRKCNAYLLVTHYFCGFCITQHAQRTRTKTMEDWTPNVWHVHQIPTPSLLPAHHKPNVCVIRDTGLMKTESVEVQCNIISK</sequence>
<organism evidence="10">
    <name type="scientific">Capitella teleta</name>
    <name type="common">Polychaete worm</name>
    <dbReference type="NCBI Taxonomy" id="283909"/>
    <lineage>
        <taxon>Eukaryota</taxon>
        <taxon>Metazoa</taxon>
        <taxon>Spiralia</taxon>
        <taxon>Lophotrochozoa</taxon>
        <taxon>Annelida</taxon>
        <taxon>Polychaeta</taxon>
        <taxon>Sedentaria</taxon>
        <taxon>Scolecida</taxon>
        <taxon>Capitellidae</taxon>
        <taxon>Capitella</taxon>
    </lineage>
</organism>
<feature type="domain" description="Sushi" evidence="9">
    <location>
        <begin position="103"/>
        <end position="160"/>
    </location>
</feature>
<dbReference type="EMBL" id="AMQN01016738">
    <property type="status" value="NOT_ANNOTATED_CDS"/>
    <property type="molecule type" value="Genomic_DNA"/>
</dbReference>
<keyword evidence="2 8" id="KW-0768">Sushi</keyword>
<feature type="disulfide bond" evidence="8">
    <location>
        <begin position="131"/>
        <end position="158"/>
    </location>
</feature>
<dbReference type="PANTHER" id="PTHR46393:SF7">
    <property type="entry name" value="COMPLEMENT C2"/>
    <property type="match status" value="1"/>
</dbReference>
<feature type="domain" description="Sushi" evidence="9">
    <location>
        <begin position="1"/>
        <end position="44"/>
    </location>
</feature>
<dbReference type="Proteomes" id="UP000014760">
    <property type="component" value="Unassembled WGS sequence"/>
</dbReference>
<dbReference type="CDD" id="cd00033">
    <property type="entry name" value="CCP"/>
    <property type="match status" value="3"/>
</dbReference>
<dbReference type="InterPro" id="IPR000436">
    <property type="entry name" value="Sushi_SCR_CCP_dom"/>
</dbReference>
<keyword evidence="4" id="KW-0677">Repeat</keyword>
<evidence type="ECO:0000256" key="4">
    <source>
        <dbReference type="ARBA" id="ARBA00022737"/>
    </source>
</evidence>
<dbReference type="InterPro" id="IPR035976">
    <property type="entry name" value="Sushi/SCR/CCP_sf"/>
</dbReference>
<dbReference type="HOGENOM" id="CLU_1163601_0_0_1"/>
<reference evidence="10 12" key="2">
    <citation type="journal article" date="2013" name="Nature">
        <title>Insights into bilaterian evolution from three spiralian genomes.</title>
        <authorList>
            <person name="Simakov O."/>
            <person name="Marletaz F."/>
            <person name="Cho S.J."/>
            <person name="Edsinger-Gonzales E."/>
            <person name="Havlak P."/>
            <person name="Hellsten U."/>
            <person name="Kuo D.H."/>
            <person name="Larsson T."/>
            <person name="Lv J."/>
            <person name="Arendt D."/>
            <person name="Savage R."/>
            <person name="Osoegawa K."/>
            <person name="de Jong P."/>
            <person name="Grimwood J."/>
            <person name="Chapman J.A."/>
            <person name="Shapiro H."/>
            <person name="Aerts A."/>
            <person name="Otillar R.P."/>
            <person name="Terry A.Y."/>
            <person name="Boore J.L."/>
            <person name="Grigoriev I.V."/>
            <person name="Lindberg D.R."/>
            <person name="Seaver E.C."/>
            <person name="Weisblat D.A."/>
            <person name="Putnam N.H."/>
            <person name="Rokhsar D.S."/>
        </authorList>
    </citation>
    <scope>NUCLEOTIDE SEQUENCE</scope>
    <source>
        <strain evidence="10 12">I ESC-2004</strain>
    </source>
</reference>
<dbReference type="OrthoDB" id="6160142at2759"/>
<name>R7VKW9_CAPTE</name>
<comment type="subcellular location">
    <subcellularLocation>
        <location evidence="1">Membrane</location>
    </subcellularLocation>
</comment>
<dbReference type="SUPFAM" id="SSF57535">
    <property type="entry name" value="Complement control module/SCR domain"/>
    <property type="match status" value="3"/>
</dbReference>
<accession>R7VKW9</accession>
<evidence type="ECO:0000256" key="6">
    <source>
        <dbReference type="ARBA" id="ARBA00023157"/>
    </source>
</evidence>
<gene>
    <name evidence="10" type="ORF">CAPTEDRAFT_108886</name>
</gene>
<dbReference type="AlphaFoldDB" id="R7VKW9"/>
<dbReference type="SMART" id="SM00032">
    <property type="entry name" value="CCP"/>
    <property type="match status" value="3"/>
</dbReference>
<dbReference type="EnsemblMetazoa" id="CapteT108886">
    <property type="protein sequence ID" value="CapteP108886"/>
    <property type="gene ID" value="CapteG108886"/>
</dbReference>
<feature type="disulfide bond" evidence="8">
    <location>
        <begin position="73"/>
        <end position="100"/>
    </location>
</feature>
<evidence type="ECO:0000256" key="5">
    <source>
        <dbReference type="ARBA" id="ARBA00023136"/>
    </source>
</evidence>
<dbReference type="FunFam" id="2.10.70.10:FF:000011">
    <property type="entry name" value="CUB and sushi domain-containing protein 3 isoform A"/>
    <property type="match status" value="1"/>
</dbReference>
<dbReference type="Gene3D" id="2.10.70.10">
    <property type="entry name" value="Complement Module, domain 1"/>
    <property type="match status" value="3"/>
</dbReference>
<evidence type="ECO:0000256" key="3">
    <source>
        <dbReference type="ARBA" id="ARBA00022729"/>
    </source>
</evidence>
<feature type="non-terminal residue" evidence="10">
    <location>
        <position position="1"/>
    </location>
</feature>
<evidence type="ECO:0000256" key="8">
    <source>
        <dbReference type="PROSITE-ProRule" id="PRU00302"/>
    </source>
</evidence>
<dbReference type="OMA" id="CHIAICQ"/>
<dbReference type="PROSITE" id="PS50923">
    <property type="entry name" value="SUSHI"/>
    <property type="match status" value="3"/>
</dbReference>
<evidence type="ECO:0000259" key="9">
    <source>
        <dbReference type="PROSITE" id="PS50923"/>
    </source>
</evidence>
<dbReference type="STRING" id="283909.R7VKW9"/>
<feature type="domain" description="Sushi" evidence="9">
    <location>
        <begin position="45"/>
        <end position="102"/>
    </location>
</feature>